<organism evidence="1 2">
    <name type="scientific">Elysia marginata</name>
    <dbReference type="NCBI Taxonomy" id="1093978"/>
    <lineage>
        <taxon>Eukaryota</taxon>
        <taxon>Metazoa</taxon>
        <taxon>Spiralia</taxon>
        <taxon>Lophotrochozoa</taxon>
        <taxon>Mollusca</taxon>
        <taxon>Gastropoda</taxon>
        <taxon>Heterobranchia</taxon>
        <taxon>Euthyneura</taxon>
        <taxon>Panpulmonata</taxon>
        <taxon>Sacoglossa</taxon>
        <taxon>Placobranchoidea</taxon>
        <taxon>Plakobranchidae</taxon>
        <taxon>Elysia</taxon>
    </lineage>
</organism>
<evidence type="ECO:0000313" key="1">
    <source>
        <dbReference type="EMBL" id="GFS01762.1"/>
    </source>
</evidence>
<reference evidence="1 2" key="1">
    <citation type="journal article" date="2021" name="Elife">
        <title>Chloroplast acquisition without the gene transfer in kleptoplastic sea slugs, Plakobranchus ocellatus.</title>
        <authorList>
            <person name="Maeda T."/>
            <person name="Takahashi S."/>
            <person name="Yoshida T."/>
            <person name="Shimamura S."/>
            <person name="Takaki Y."/>
            <person name="Nagai Y."/>
            <person name="Toyoda A."/>
            <person name="Suzuki Y."/>
            <person name="Arimoto A."/>
            <person name="Ishii H."/>
            <person name="Satoh N."/>
            <person name="Nishiyama T."/>
            <person name="Hasebe M."/>
            <person name="Maruyama T."/>
            <person name="Minagawa J."/>
            <person name="Obokata J."/>
            <person name="Shigenobu S."/>
        </authorList>
    </citation>
    <scope>NUCLEOTIDE SEQUENCE [LARGE SCALE GENOMIC DNA]</scope>
</reference>
<gene>
    <name evidence="1" type="ORF">ElyMa_002846400</name>
</gene>
<dbReference type="AlphaFoldDB" id="A0AAV4HX20"/>
<dbReference type="EMBL" id="BMAT01005889">
    <property type="protein sequence ID" value="GFS01762.1"/>
    <property type="molecule type" value="Genomic_DNA"/>
</dbReference>
<comment type="caution">
    <text evidence="1">The sequence shown here is derived from an EMBL/GenBank/DDBJ whole genome shotgun (WGS) entry which is preliminary data.</text>
</comment>
<keyword evidence="2" id="KW-1185">Reference proteome</keyword>
<dbReference type="Proteomes" id="UP000762676">
    <property type="component" value="Unassembled WGS sequence"/>
</dbReference>
<accession>A0AAV4HX20</accession>
<proteinExistence type="predicted"/>
<evidence type="ECO:0000313" key="2">
    <source>
        <dbReference type="Proteomes" id="UP000762676"/>
    </source>
</evidence>
<protein>
    <submittedName>
        <fullName evidence="1">Uncharacterized protein</fullName>
    </submittedName>
</protein>
<sequence length="74" mass="8656">MADTSVSTSHLSTPAEVRHKEIIPYKRMRKRHIRDWPDDTHRIKEEGGPQVLDSFLTELELLKHSILEDAARYC</sequence>
<name>A0AAV4HX20_9GAST</name>